<dbReference type="PATRIC" id="fig|929558.5.peg.670"/>
<evidence type="ECO:0000256" key="4">
    <source>
        <dbReference type="ARBA" id="ARBA00023172"/>
    </source>
</evidence>
<protein>
    <submittedName>
        <fullName evidence="6">Integrase</fullName>
    </submittedName>
</protein>
<dbReference type="RefSeq" id="WP_008338065.1">
    <property type="nucleotide sequence ID" value="NZ_AFRZ01000001.1"/>
</dbReference>
<dbReference type="Gene3D" id="1.10.150.130">
    <property type="match status" value="1"/>
</dbReference>
<dbReference type="InterPro" id="IPR050808">
    <property type="entry name" value="Phage_Integrase"/>
</dbReference>
<sequence length="400" mass="45818">MARTVKPLTETQIKNAKAKEKTYILSDGAGLYLEVNINGGKWWRFRYKYNDKIKKVSLGVYPDTTLANARRKRDEARNILANDNRDPFIKIVVHKKEEVVQKTFQEWAEWYITEISTELSDTHITRTVKGFKKDVYPIIGSKRMNDIKARDIIKIMHIMKERGAVESARKTFSSINRVFAKALSNFPDEIDRNPTADIKLGDILGAKQTTNYPIITEPKELATLLKAIKEYTGDTSTILALTMIAHTFVRPINIRLARWDEIDFNTKQWVIPASKMKTKKELIVPLSKQVIELLKEAKSDSALVFPSIRSKTSPMSDNALVGALRRMGYSREEIVAHSFRGIFSTIAHEKGIYAHDVIETQLAHTVGSSVSQAYNRAKYLEERTKMMQWWSDYLTTLPSK</sequence>
<evidence type="ECO:0000256" key="3">
    <source>
        <dbReference type="ARBA" id="ARBA00023125"/>
    </source>
</evidence>
<organism evidence="6 7">
    <name type="scientific">Sulfurimonas gotlandica (strain DSM 19862 / JCM 16533 / GD1)</name>
    <dbReference type="NCBI Taxonomy" id="929558"/>
    <lineage>
        <taxon>Bacteria</taxon>
        <taxon>Pseudomonadati</taxon>
        <taxon>Campylobacterota</taxon>
        <taxon>Epsilonproteobacteria</taxon>
        <taxon>Campylobacterales</taxon>
        <taxon>Sulfurimonadaceae</taxon>
        <taxon>Sulfurimonas</taxon>
    </lineage>
</organism>
<dbReference type="Proteomes" id="UP000006431">
    <property type="component" value="Unassembled WGS sequence"/>
</dbReference>
<accession>B6BKY5</accession>
<dbReference type="InterPro" id="IPR011010">
    <property type="entry name" value="DNA_brk_join_enz"/>
</dbReference>
<comment type="similarity">
    <text evidence="1">Belongs to the 'phage' integrase family.</text>
</comment>
<dbReference type="InterPro" id="IPR013762">
    <property type="entry name" value="Integrase-like_cat_sf"/>
</dbReference>
<evidence type="ECO:0000313" key="6">
    <source>
        <dbReference type="EMBL" id="EHP29199.1"/>
    </source>
</evidence>
<dbReference type="GO" id="GO:0003677">
    <property type="term" value="F:DNA binding"/>
    <property type="evidence" value="ECO:0007669"/>
    <property type="project" value="UniProtKB-KW"/>
</dbReference>
<proteinExistence type="inferred from homology"/>
<dbReference type="InterPro" id="IPR038488">
    <property type="entry name" value="Integrase_DNA-bd_sf"/>
</dbReference>
<dbReference type="PROSITE" id="PS51898">
    <property type="entry name" value="TYR_RECOMBINASE"/>
    <property type="match status" value="1"/>
</dbReference>
<keyword evidence="3" id="KW-0238">DNA-binding</keyword>
<name>B6BKY5_SULGG</name>
<dbReference type="InterPro" id="IPR025166">
    <property type="entry name" value="Integrase_DNA_bind_dom"/>
</dbReference>
<keyword evidence="7" id="KW-1185">Reference proteome</keyword>
<dbReference type="GO" id="GO:0015074">
    <property type="term" value="P:DNA integration"/>
    <property type="evidence" value="ECO:0007669"/>
    <property type="project" value="UniProtKB-KW"/>
</dbReference>
<dbReference type="STRING" id="929558.SMGD1_0672"/>
<gene>
    <name evidence="6" type="primary">int</name>
    <name evidence="6" type="ORF">SMGD1_0672</name>
</gene>
<dbReference type="Gene3D" id="1.10.443.10">
    <property type="entry name" value="Intergrase catalytic core"/>
    <property type="match status" value="1"/>
</dbReference>
<dbReference type="OrthoDB" id="9775880at2"/>
<dbReference type="InterPro" id="IPR010998">
    <property type="entry name" value="Integrase_recombinase_N"/>
</dbReference>
<accession>H1FW81</accession>
<evidence type="ECO:0000259" key="5">
    <source>
        <dbReference type="PROSITE" id="PS51898"/>
    </source>
</evidence>
<dbReference type="InterPro" id="IPR002104">
    <property type="entry name" value="Integrase_catalytic"/>
</dbReference>
<evidence type="ECO:0000256" key="2">
    <source>
        <dbReference type="ARBA" id="ARBA00022908"/>
    </source>
</evidence>
<dbReference type="Pfam" id="PF22022">
    <property type="entry name" value="Phage_int_M"/>
    <property type="match status" value="1"/>
</dbReference>
<comment type="caution">
    <text evidence="6">The sequence shown here is derived from an EMBL/GenBank/DDBJ whole genome shotgun (WGS) entry which is preliminary data.</text>
</comment>
<dbReference type="HOGENOM" id="CLU_027562_0_0_7"/>
<evidence type="ECO:0000256" key="1">
    <source>
        <dbReference type="ARBA" id="ARBA00008857"/>
    </source>
</evidence>
<dbReference type="InterPro" id="IPR053876">
    <property type="entry name" value="Phage_int_M"/>
</dbReference>
<dbReference type="CDD" id="cd00801">
    <property type="entry name" value="INT_P4_C"/>
    <property type="match status" value="1"/>
</dbReference>
<keyword evidence="4" id="KW-0233">DNA recombination</keyword>
<evidence type="ECO:0000313" key="7">
    <source>
        <dbReference type="Proteomes" id="UP000006431"/>
    </source>
</evidence>
<dbReference type="PANTHER" id="PTHR30629">
    <property type="entry name" value="PROPHAGE INTEGRASE"/>
    <property type="match status" value="1"/>
</dbReference>
<dbReference type="Gene3D" id="3.30.160.390">
    <property type="entry name" value="Integrase, DNA-binding domain"/>
    <property type="match status" value="1"/>
</dbReference>
<dbReference type="Pfam" id="PF00589">
    <property type="entry name" value="Phage_integrase"/>
    <property type="match status" value="1"/>
</dbReference>
<dbReference type="eggNOG" id="COG0582">
    <property type="taxonomic scope" value="Bacteria"/>
</dbReference>
<dbReference type="SUPFAM" id="SSF56349">
    <property type="entry name" value="DNA breaking-rejoining enzymes"/>
    <property type="match status" value="1"/>
</dbReference>
<feature type="domain" description="Tyr recombinase" evidence="5">
    <location>
        <begin position="210"/>
        <end position="387"/>
    </location>
</feature>
<reference evidence="6 7" key="1">
    <citation type="journal article" date="2012" name="Proc. Natl. Acad. Sci. U.S.A.">
        <title>Genome and physiology of a model Epsilonproteobacterium responsible for sulfide detoxification in marine oxygen depletion zones.</title>
        <authorList>
            <person name="Grote J."/>
            <person name="Schott T."/>
            <person name="Bruckner C.G."/>
            <person name="Glockner F.O."/>
            <person name="Jost G."/>
            <person name="Teeling H."/>
            <person name="Labrenz M."/>
            <person name="Jurgens K."/>
        </authorList>
    </citation>
    <scope>NUCLEOTIDE SEQUENCE [LARGE SCALE GENOMIC DNA]</scope>
    <source>
        <strain evidence="6 7">GD1</strain>
    </source>
</reference>
<keyword evidence="2" id="KW-0229">DNA integration</keyword>
<dbReference type="EMBL" id="AFRZ01000001">
    <property type="protein sequence ID" value="EHP29199.1"/>
    <property type="molecule type" value="Genomic_DNA"/>
</dbReference>
<dbReference type="AlphaFoldDB" id="B6BKY5"/>
<dbReference type="PANTHER" id="PTHR30629:SF2">
    <property type="entry name" value="PROPHAGE INTEGRASE INTS-RELATED"/>
    <property type="match status" value="1"/>
</dbReference>
<dbReference type="GO" id="GO:0006310">
    <property type="term" value="P:DNA recombination"/>
    <property type="evidence" value="ECO:0007669"/>
    <property type="project" value="UniProtKB-KW"/>
</dbReference>
<dbReference type="Pfam" id="PF13356">
    <property type="entry name" value="Arm-DNA-bind_3"/>
    <property type="match status" value="1"/>
</dbReference>